<feature type="region of interest" description="Disordered" evidence="1">
    <location>
        <begin position="846"/>
        <end position="869"/>
    </location>
</feature>
<evidence type="ECO:0000313" key="2">
    <source>
        <dbReference type="EMBL" id="KIZ04400.1"/>
    </source>
</evidence>
<feature type="region of interest" description="Disordered" evidence="1">
    <location>
        <begin position="461"/>
        <end position="544"/>
    </location>
</feature>
<evidence type="ECO:0000256" key="1">
    <source>
        <dbReference type="SAM" id="MobiDB-lite"/>
    </source>
</evidence>
<feature type="compositionally biased region" description="Gly residues" evidence="1">
    <location>
        <begin position="1254"/>
        <end position="1265"/>
    </location>
</feature>
<feature type="compositionally biased region" description="Low complexity" evidence="1">
    <location>
        <begin position="755"/>
        <end position="764"/>
    </location>
</feature>
<dbReference type="GeneID" id="25736435"/>
<feature type="compositionally biased region" description="Acidic residues" evidence="1">
    <location>
        <begin position="768"/>
        <end position="778"/>
    </location>
</feature>
<feature type="region of interest" description="Disordered" evidence="1">
    <location>
        <begin position="1398"/>
        <end position="1418"/>
    </location>
</feature>
<dbReference type="PANTHER" id="PTHR45725:SF18">
    <property type="entry name" value="ORC1-LIKE AAA ATPASE DOMAIN-CONTAINING PROTEIN"/>
    <property type="match status" value="1"/>
</dbReference>
<feature type="compositionally biased region" description="Low complexity" evidence="1">
    <location>
        <begin position="647"/>
        <end position="673"/>
    </location>
</feature>
<proteinExistence type="predicted"/>
<feature type="region of interest" description="Disordered" evidence="1">
    <location>
        <begin position="355"/>
        <end position="382"/>
    </location>
</feature>
<dbReference type="EMBL" id="KK100671">
    <property type="protein sequence ID" value="KIZ04400.1"/>
    <property type="molecule type" value="Genomic_DNA"/>
</dbReference>
<dbReference type="OrthoDB" id="553012at2759"/>
<reference evidence="2 3" key="1">
    <citation type="journal article" date="2013" name="BMC Genomics">
        <title>Reconstruction of the lipid metabolism for the microalga Monoraphidium neglectum from its genome sequence reveals characteristics suitable for biofuel production.</title>
        <authorList>
            <person name="Bogen C."/>
            <person name="Al-Dilaimi A."/>
            <person name="Albersmeier A."/>
            <person name="Wichmann J."/>
            <person name="Grundmann M."/>
            <person name="Rupp O."/>
            <person name="Lauersen K.J."/>
            <person name="Blifernez-Klassen O."/>
            <person name="Kalinowski J."/>
            <person name="Goesmann A."/>
            <person name="Mussgnug J.H."/>
            <person name="Kruse O."/>
        </authorList>
    </citation>
    <scope>NUCLEOTIDE SEQUENCE [LARGE SCALE GENOMIC DNA]</scope>
    <source>
        <strain evidence="2 3">SAG 48.87</strain>
    </source>
</reference>
<feature type="compositionally biased region" description="Gly residues" evidence="1">
    <location>
        <begin position="491"/>
        <end position="517"/>
    </location>
</feature>
<feature type="compositionally biased region" description="Low complexity" evidence="1">
    <location>
        <begin position="480"/>
        <end position="490"/>
    </location>
</feature>
<sequence length="1567" mass="158773">MQKQQQPAALPPDPALLQAHAEARAALTPLFETIQQEQARRQRRWNDERPMLESYIAALSSTREIITAEQKRLVKQISEASEALARKAAAISASASAAAAAASPAALGAPPAAPGAALGAKDSLGLAAQLAELQTKMRELDSEVEAVRPLLAAGAGGRADERVLHETKLVVLQDTRRLLQEEAANLHAELQRRDAAARYCAESARAEDLVSTSDLGRLQEQLAATEAKLDRAKQVWGAAGLFYFPETEGFRFRGGGGGVFFAAKDLHVAEISAAVSVSLTKAAGARGGAPVARLCISLSGASGGEQARQPPGATRASVGAAVSAAEAARAAAAERADAAQRDAFRAARQASNASSASGLSAAAAPSGSSPASGAAALRGGGGGGGWHDDLSGINGGGKGRGVAKFLDNLSTRTEQLKGRISAAAAAGGAHGDAAALGHEVAEHMRSGLNKVATAFKEKARALPTGDDGPGGWAGGGDSGSGSSANGTARTGSGGGGGLGVGGAPGAGAAGAGGGGGLPVAWRPPQGAAGQPHGHSPERHQGDTSAAEIKQRLSSGVESAKARFGGLGRNLRDRLDKIDAKVADSKALAEAKSRLSGGAANFKRHLNAAVDRLSSDSGPASPGWGVPAQGPLAAGLAASPPVHPRPGAPAHAAPAVAGGLSTPASPAGPPHAGALTQQLHPGGALPAADGSESGHPDTTRSGLQPGIGRQPQSQLIQEGDTSSLTPGGEEEQRREVLLRHAAGRQQQEQEDEERGYQQQQQQQQQDGRDEQEEEEEQTQDSEQPSEPGAAFTYTDGASDVASPHAPARGAAIGPHGAATSVGNASGASAGGSLFSADVSLAAAGAAAGGAAAGPGPPAGGSGVLGHDGGPRGPARRGLYVTLLGESVEVLGEKGTKVPNISMREIALEVEAVFSATFEYDALLGWQAPERLSFEVLSLERRVEGSNLPLPKTLIKSLLNMALPPVFTRLLLSSLPHELGKYVVDSGEGVGLTGEIRIAAWQPAVAAAAAALSSAASPGPPPPQPAQPPDFSALMQGAVAALARKPVRVSFEVSKVEVGVEAGAALSALRDYFERLAREFAKNAKGEDARLLLQRPLAAQLEGLDLWHTGLQASLRKFASRFASAGCAMAAGADRRQFRVAVEGLHYEGPVRLEVPFDALMSPDHAFLFSIKLPDPQHAATNLGARIRYVMDQLSAAAFGLGATGQAAGDEGSQDDPRLSDLLLRDDLPPELQQGLHKWNSTGSRAASAEGATSSGNGGGDGGGGGSPVRRVALMRSAGGSGSGPLPPHGSPPRPQQLQHKGHGSSGLGRSVSVGSSDAAAARAAATPAQPLLTTPTVGHVALRRLSVGLKLDEKRVAELLRGNVQAGDSAVVGALLGCFGDLFRAEFAPRWPSDAELAAAASAAASQQQPAPPPPPVRGAVTVASNDVTRARLDLECAALESALAPRAATRLLHAFCVAVAHKFWGSTGKRLAKLEALFFHLEQYLGKDALDLSVSLSARAEAAEGDKLKLQVSGLPSGGGGDGSRGREEKASGGGGATAAAAAAVRLVNDVDLMTVLDTVQLLASAG</sequence>
<dbReference type="PANTHER" id="PTHR45725">
    <property type="entry name" value="FORMIN HOMOLOGY 2 FAMILY MEMBER"/>
    <property type="match status" value="1"/>
</dbReference>
<feature type="compositionally biased region" description="Low complexity" evidence="1">
    <location>
        <begin position="1398"/>
        <end position="1408"/>
    </location>
</feature>
<accession>A0A0D2MNX3</accession>
<feature type="compositionally biased region" description="Gly residues" evidence="1">
    <location>
        <begin position="467"/>
        <end position="479"/>
    </location>
</feature>
<keyword evidence="3" id="KW-1185">Reference proteome</keyword>
<dbReference type="InterPro" id="IPR051425">
    <property type="entry name" value="Formin_Homology"/>
</dbReference>
<feature type="compositionally biased region" description="Low complexity" evidence="1">
    <location>
        <begin position="355"/>
        <end position="377"/>
    </location>
</feature>
<dbReference type="KEGG" id="mng:MNEG_3557"/>
<gene>
    <name evidence="2" type="ORF">MNEG_3557</name>
</gene>
<feature type="region of interest" description="Disordered" evidence="1">
    <location>
        <begin position="634"/>
        <end position="822"/>
    </location>
</feature>
<feature type="compositionally biased region" description="Pro residues" evidence="1">
    <location>
        <begin position="1283"/>
        <end position="1293"/>
    </location>
</feature>
<name>A0A0D2MNX3_9CHLO</name>
<feature type="region of interest" description="Disordered" evidence="1">
    <location>
        <begin position="1511"/>
        <end position="1534"/>
    </location>
</feature>
<feature type="compositionally biased region" description="Polar residues" evidence="1">
    <location>
        <begin position="709"/>
        <end position="724"/>
    </location>
</feature>
<feature type="compositionally biased region" description="Low complexity" evidence="1">
    <location>
        <begin position="1239"/>
        <end position="1253"/>
    </location>
</feature>
<dbReference type="Proteomes" id="UP000054498">
    <property type="component" value="Unassembled WGS sequence"/>
</dbReference>
<dbReference type="RefSeq" id="XP_013903419.1">
    <property type="nucleotide sequence ID" value="XM_014047965.1"/>
</dbReference>
<feature type="region of interest" description="Disordered" evidence="1">
    <location>
        <begin position="1239"/>
        <end position="1314"/>
    </location>
</feature>
<organism evidence="2 3">
    <name type="scientific">Monoraphidium neglectum</name>
    <dbReference type="NCBI Taxonomy" id="145388"/>
    <lineage>
        <taxon>Eukaryota</taxon>
        <taxon>Viridiplantae</taxon>
        <taxon>Chlorophyta</taxon>
        <taxon>core chlorophytes</taxon>
        <taxon>Chlorophyceae</taxon>
        <taxon>CS clade</taxon>
        <taxon>Sphaeropleales</taxon>
        <taxon>Selenastraceae</taxon>
        <taxon>Monoraphidium</taxon>
    </lineage>
</organism>
<protein>
    <submittedName>
        <fullName evidence="2">Uncharacterized protein</fullName>
    </submittedName>
</protein>
<evidence type="ECO:0000313" key="3">
    <source>
        <dbReference type="Proteomes" id="UP000054498"/>
    </source>
</evidence>